<feature type="compositionally biased region" description="Low complexity" evidence="1">
    <location>
        <begin position="907"/>
        <end position="935"/>
    </location>
</feature>
<feature type="region of interest" description="Disordered" evidence="1">
    <location>
        <begin position="989"/>
        <end position="1014"/>
    </location>
</feature>
<feature type="compositionally biased region" description="Polar residues" evidence="1">
    <location>
        <begin position="1840"/>
        <end position="1857"/>
    </location>
</feature>
<feature type="compositionally biased region" description="Gly residues" evidence="1">
    <location>
        <begin position="1229"/>
        <end position="1243"/>
    </location>
</feature>
<feature type="region of interest" description="Disordered" evidence="1">
    <location>
        <begin position="406"/>
        <end position="429"/>
    </location>
</feature>
<dbReference type="KEGG" id="hazt:108668362"/>
<feature type="compositionally biased region" description="Polar residues" evidence="1">
    <location>
        <begin position="1207"/>
        <end position="1218"/>
    </location>
</feature>
<feature type="region of interest" description="Disordered" evidence="1">
    <location>
        <begin position="601"/>
        <end position="707"/>
    </location>
</feature>
<keyword evidence="2" id="KW-1185">Reference proteome</keyword>
<feature type="compositionally biased region" description="Low complexity" evidence="1">
    <location>
        <begin position="163"/>
        <end position="177"/>
    </location>
</feature>
<feature type="compositionally biased region" description="Low complexity" evidence="1">
    <location>
        <begin position="1678"/>
        <end position="1688"/>
    </location>
</feature>
<feature type="compositionally biased region" description="Polar residues" evidence="1">
    <location>
        <begin position="1404"/>
        <end position="1425"/>
    </location>
</feature>
<feature type="compositionally biased region" description="Polar residues" evidence="1">
    <location>
        <begin position="1748"/>
        <end position="1763"/>
    </location>
</feature>
<feature type="region of interest" description="Disordered" evidence="1">
    <location>
        <begin position="1671"/>
        <end position="1700"/>
    </location>
</feature>
<feature type="compositionally biased region" description="Polar residues" evidence="1">
    <location>
        <begin position="1815"/>
        <end position="1831"/>
    </location>
</feature>
<evidence type="ECO:0000313" key="2">
    <source>
        <dbReference type="Proteomes" id="UP000694843"/>
    </source>
</evidence>
<organism evidence="2 3">
    <name type="scientific">Hyalella azteca</name>
    <name type="common">Amphipod</name>
    <dbReference type="NCBI Taxonomy" id="294128"/>
    <lineage>
        <taxon>Eukaryota</taxon>
        <taxon>Metazoa</taxon>
        <taxon>Ecdysozoa</taxon>
        <taxon>Arthropoda</taxon>
        <taxon>Crustacea</taxon>
        <taxon>Multicrustacea</taxon>
        <taxon>Malacostraca</taxon>
        <taxon>Eumalacostraca</taxon>
        <taxon>Peracarida</taxon>
        <taxon>Amphipoda</taxon>
        <taxon>Senticaudata</taxon>
        <taxon>Talitrida</taxon>
        <taxon>Talitroidea</taxon>
        <taxon>Hyalellidae</taxon>
        <taxon>Hyalella</taxon>
    </lineage>
</organism>
<feature type="compositionally biased region" description="Low complexity" evidence="1">
    <location>
        <begin position="1795"/>
        <end position="1807"/>
    </location>
</feature>
<feature type="compositionally biased region" description="Basic and acidic residues" evidence="1">
    <location>
        <begin position="1141"/>
        <end position="1162"/>
    </location>
</feature>
<dbReference type="GeneID" id="108668362"/>
<feature type="compositionally biased region" description="Basic and acidic residues" evidence="1">
    <location>
        <begin position="606"/>
        <end position="620"/>
    </location>
</feature>
<dbReference type="OrthoDB" id="6424548at2759"/>
<evidence type="ECO:0000313" key="3">
    <source>
        <dbReference type="RefSeq" id="XP_018011049.2"/>
    </source>
</evidence>
<feature type="region of interest" description="Disordered" evidence="1">
    <location>
        <begin position="1182"/>
        <end position="1243"/>
    </location>
</feature>
<feature type="region of interest" description="Disordered" evidence="1">
    <location>
        <begin position="720"/>
        <end position="792"/>
    </location>
</feature>
<evidence type="ECO:0000256" key="1">
    <source>
        <dbReference type="SAM" id="MobiDB-lite"/>
    </source>
</evidence>
<sequence length="1912" mass="202971">ELQEEVGSLLQFRDAVAAALPLVQHPSSYPSSHHHPHHHPMMVSSSASSPYLFQHHHPMSSPHHIYHHHQCQDIGDAVLHHPSHHYSYPPTTSTEVVSSPTTKSYVAIHNSKNDGTVPPAQVSATTAPNVGDVVSGGGGSGGGATSGGGGVSDSGFTDKNWWSGSMSAKTSSNASSGTEEDNLHMGGNIGHLGMGSGSNRFPGVPPVGGYTTTMGMGRQAPVGSYQAPNFYSETVPHVAQMSTMLAGMTGTTDTIATTAALGTAGTTAAASSPSGNISVLEDELWQLLDVIQLQGSKLRLELTEAQKQARVPEGEFDPGGFYPRRMGGNILPCRLSDGVQSDPSHVCDLNVLQPLPEDRVCGDSDPLWPLSLPPYHNISKPSQGSRHRYSHLSDSRFPFTAADLAQSGTGVRHSSPDSSPRHPNHSWNHHRSYVNQATNHQLVSSLVSRASLAEKEANESQQRLSDLHACLNLLLTEKRKLERELSRRTANEKWFLETHGHPPEVASAADPFSFYRHHESYPPMQYIPYRHSPYGVMPPRRLPSQGLPYPQVPNSSYHVDQNPFNLQSLPQSQMQQNPPVNTPLSSPLRVPSQTLQFALPRVRKIPIRDSNKVPGEEYRKQSRSASAGDRKQTKNSRSIATDSPKIDPSGYTGRNGNPADIENEERNFDPSDMNQPVLPISRPRSKSMSNMRSPKNHKNFSGVPEFKSTSKGAFPKYHLAPSGMLSSKPTKPGTFNRNSVPDAAQLGASPRTADPTAATTAPRSSSPIPGNSGAIPRTYPGGTYPGSSGEGVRGIQSLPAAVRVSPQGRVSVTPNRGRIAAILRERNVLELQRQLLHTVMEAEVLRCQVKVIQQQQQEGQKTLTTTISGSSSTTSFSSTTTTTITTVSSSPTSTTTTVAASVSSSTSTTCPVSVTTTNTSSSSTTTPVIPGTSGPMVSTNESSNITRNIPAEDVVVTQSNATCDPFISTENEQYFDSSYGKAVVTVDGTEDSSVSDSKTRTSGLRGGSSVVEGVNNVNTTHTTNPLYDGCHHVGTTASSSSSCSTNKATDEVTSPDIVTKESKNFCTVDVVYESCDSKTAVSKVVEKVDAIEKLRRRLSRATDVDTFLSSTSTTEVGSTGSTPLTTGCDRLLGKCTAVGKQKDGSLEDNAGTDRPDDRDEVPTFKVHKGPNVKYHVMVHKDSDDSLSISKNGTPRSGSFNARPKSGVSRNRGITSSATSRERKTSDGSNGSGSYGSSGGSGSICGVGTKVLGNDTVMGRSVKSEVLSVRERLDSNYNYAANGSDALCQSDNLRDLSNDKAVDKSINEGKTSRSSTIRAILNRQSYTRPDDGGSNPENDSKAGRVVASSSFRSKPYRSTLGNTNRSSSSPISRASEKSGSDCQSANPICPSSSLVAKIMNSRISSMKQSNSDGLDNAKLQSSSTETPKLDNPNCILENSLISEGSKSETSVKAENKFSSSHHVTNYRKMSVAIEKPPRKSRTLAGVTSSSNVKGSSLSSKYFMTSPAGSVSGPSENGLPPAPEALAVDGRQNFDVSPLPNCLISSSCLTKPSDGRTRWYRGSTSSSVQDSATAYSGDVDVTNKYSRYNSSVLRVCSDNVNVINTSVFNSQSANAAAKDEKTSNLQVKPDTSAANLDTLNRPNNCTISISSNTNVFLDSVCNNIGTIVGSTNLNTNSDVGPGPNSSSSNGLEQPNLTSGSITNPITCGSSVNSISNVALTSALTSSQSGGNPQTSMISSSSFKSLSSSSADTKNSVTKPFTTSKNTNDEMSKENIKTTRRVGGHFSKPSKDSPNSIGNNSRESSLSKSSWGERKSLNSRTRSPVNARNKSPNHPLTKKPVTSDKSGTSASKYQVTGRTGGVSVTNQTKILATSNVSLTSPGLVSSTTDSTRTAIAAASATSGKTRISALLRWFN</sequence>
<gene>
    <name evidence="3" type="primary">LOC108668362</name>
</gene>
<reference evidence="3" key="1">
    <citation type="submission" date="2025-08" db="UniProtKB">
        <authorList>
            <consortium name="RefSeq"/>
        </authorList>
    </citation>
    <scope>IDENTIFICATION</scope>
    <source>
        <tissue evidence="3">Whole organism</tissue>
    </source>
</reference>
<feature type="region of interest" description="Disordered" evidence="1">
    <location>
        <begin position="540"/>
        <end position="589"/>
    </location>
</feature>
<feature type="compositionally biased region" description="Polar residues" evidence="1">
    <location>
        <begin position="724"/>
        <end position="739"/>
    </location>
</feature>
<feature type="compositionally biased region" description="Low complexity" evidence="1">
    <location>
        <begin position="1733"/>
        <end position="1747"/>
    </location>
</feature>
<feature type="compositionally biased region" description="Low complexity" evidence="1">
    <location>
        <begin position="748"/>
        <end position="767"/>
    </location>
</feature>
<feature type="compositionally biased region" description="Gly residues" evidence="1">
    <location>
        <begin position="134"/>
        <end position="152"/>
    </location>
</feature>
<dbReference type="RefSeq" id="XP_018011049.2">
    <property type="nucleotide sequence ID" value="XM_018155560.2"/>
</dbReference>
<feature type="region of interest" description="Disordered" evidence="1">
    <location>
        <begin position="124"/>
        <end position="182"/>
    </location>
</feature>
<feature type="region of interest" description="Disordered" evidence="1">
    <location>
        <begin position="907"/>
        <end position="943"/>
    </location>
</feature>
<protein>
    <submittedName>
        <fullName evidence="3">Serine-rich adhesin for platelets</fullName>
    </submittedName>
</protein>
<dbReference type="Proteomes" id="UP000694843">
    <property type="component" value="Unplaced"/>
</dbReference>
<feature type="region of interest" description="Disordered" evidence="1">
    <location>
        <begin position="1141"/>
        <end position="1168"/>
    </location>
</feature>
<feature type="compositionally biased region" description="Basic and acidic residues" evidence="1">
    <location>
        <begin position="1764"/>
        <end position="1774"/>
    </location>
</feature>
<name>A0A8B7NBU3_HYAAZ</name>
<feature type="region of interest" description="Disordered" evidence="1">
    <location>
        <begin position="1721"/>
        <end position="1857"/>
    </location>
</feature>
<feature type="compositionally biased region" description="Polar residues" evidence="1">
    <location>
        <begin position="552"/>
        <end position="589"/>
    </location>
</feature>
<feature type="compositionally biased region" description="Polar residues" evidence="1">
    <location>
        <begin position="1689"/>
        <end position="1700"/>
    </location>
</feature>
<feature type="region of interest" description="Disordered" evidence="1">
    <location>
        <begin position="865"/>
        <end position="894"/>
    </location>
</feature>
<feature type="compositionally biased region" description="Polar residues" evidence="1">
    <location>
        <begin position="991"/>
        <end position="1002"/>
    </location>
</feature>
<proteinExistence type="predicted"/>
<feature type="region of interest" description="Disordered" evidence="1">
    <location>
        <begin position="1404"/>
        <end position="1432"/>
    </location>
</feature>
<feature type="region of interest" description="Disordered" evidence="1">
    <location>
        <begin position="1323"/>
        <end position="1385"/>
    </location>
</feature>
<feature type="non-terminal residue" evidence="3">
    <location>
        <position position="1"/>
    </location>
</feature>
<feature type="compositionally biased region" description="Polar residues" evidence="1">
    <location>
        <begin position="1185"/>
        <end position="1199"/>
    </location>
</feature>
<feature type="compositionally biased region" description="Polar residues" evidence="1">
    <location>
        <begin position="1721"/>
        <end position="1732"/>
    </location>
</feature>
<accession>A0A8B7NBU3</accession>